<comment type="caution">
    <text evidence="3">The sequence shown here is derived from an EMBL/GenBank/DDBJ whole genome shotgun (WGS) entry which is preliminary data.</text>
</comment>
<organism evidence="3 4">
    <name type="scientific">Lactarius akahatsu</name>
    <dbReference type="NCBI Taxonomy" id="416441"/>
    <lineage>
        <taxon>Eukaryota</taxon>
        <taxon>Fungi</taxon>
        <taxon>Dikarya</taxon>
        <taxon>Basidiomycota</taxon>
        <taxon>Agaricomycotina</taxon>
        <taxon>Agaricomycetes</taxon>
        <taxon>Russulales</taxon>
        <taxon>Russulaceae</taxon>
        <taxon>Lactarius</taxon>
    </lineage>
</organism>
<proteinExistence type="predicted"/>
<keyword evidence="4" id="KW-1185">Reference proteome</keyword>
<feature type="compositionally biased region" description="Basic and acidic residues" evidence="1">
    <location>
        <begin position="185"/>
        <end position="199"/>
    </location>
</feature>
<dbReference type="EMBL" id="JAKELL010000219">
    <property type="protein sequence ID" value="KAH8978520.1"/>
    <property type="molecule type" value="Genomic_DNA"/>
</dbReference>
<dbReference type="InterPro" id="IPR019380">
    <property type="entry name" value="Casein_kinase_sb_PP28"/>
</dbReference>
<dbReference type="AlphaFoldDB" id="A0AAD4L6C9"/>
<gene>
    <name evidence="3" type="ORF">EDB92DRAFT_2056110</name>
</gene>
<dbReference type="GO" id="GO:0016301">
    <property type="term" value="F:kinase activity"/>
    <property type="evidence" value="ECO:0007669"/>
    <property type="project" value="UniProtKB-KW"/>
</dbReference>
<feature type="region of interest" description="Disordered" evidence="1">
    <location>
        <begin position="1"/>
        <end position="151"/>
    </location>
</feature>
<dbReference type="Proteomes" id="UP001201163">
    <property type="component" value="Unassembled WGS sequence"/>
</dbReference>
<evidence type="ECO:0000256" key="1">
    <source>
        <dbReference type="SAM" id="MobiDB-lite"/>
    </source>
</evidence>
<reference evidence="3" key="1">
    <citation type="submission" date="2022-01" db="EMBL/GenBank/DDBJ databases">
        <title>Comparative genomics reveals a dynamic genome evolution in the ectomycorrhizal milk-cap (Lactarius) mushrooms.</title>
        <authorList>
            <consortium name="DOE Joint Genome Institute"/>
            <person name="Lebreton A."/>
            <person name="Tang N."/>
            <person name="Kuo A."/>
            <person name="LaButti K."/>
            <person name="Drula E."/>
            <person name="Barry K."/>
            <person name="Clum A."/>
            <person name="Lipzen A."/>
            <person name="Mousain D."/>
            <person name="Ng V."/>
            <person name="Wang R."/>
            <person name="Wang X."/>
            <person name="Dai Y."/>
            <person name="Henrissat B."/>
            <person name="Grigoriev I.V."/>
            <person name="Guerin-Laguette A."/>
            <person name="Yu F."/>
            <person name="Martin F.M."/>
        </authorList>
    </citation>
    <scope>NUCLEOTIDE SEQUENCE</scope>
    <source>
        <strain evidence="3">QP</strain>
    </source>
</reference>
<keyword evidence="3" id="KW-0808">Transferase</keyword>
<evidence type="ECO:0000313" key="3">
    <source>
        <dbReference type="EMBL" id="KAH8978520.1"/>
    </source>
</evidence>
<feature type="domain" description="Casein kinase substrate phosphoprotein PP28" evidence="2">
    <location>
        <begin position="118"/>
        <end position="193"/>
    </location>
</feature>
<sequence>MVRGSGKFKTKRGGGRSFSRNMTLDADGTAVGEPRRLSRRALEEAEAKDDDDDDDDDEEEEDSEEESSDEEGGDGGPSSVPDGPELSRAERRELKKKQAEQAAAKIAEEEGEDDLTANPNRLTKKLNISDLSTPRELTRREREQKEKQEAKDRYWKLHLEGKTDQAKADLSRLARIREEREAAAAKRKAEAEERAKALEAAKAARAKR</sequence>
<feature type="region of interest" description="Disordered" evidence="1">
    <location>
        <begin position="185"/>
        <end position="208"/>
    </location>
</feature>
<feature type="compositionally biased region" description="Basic residues" evidence="1">
    <location>
        <begin position="1"/>
        <end position="14"/>
    </location>
</feature>
<evidence type="ECO:0000259" key="2">
    <source>
        <dbReference type="Pfam" id="PF10252"/>
    </source>
</evidence>
<feature type="compositionally biased region" description="Basic and acidic residues" evidence="1">
    <location>
        <begin position="85"/>
        <end position="99"/>
    </location>
</feature>
<evidence type="ECO:0000313" key="4">
    <source>
        <dbReference type="Proteomes" id="UP001201163"/>
    </source>
</evidence>
<feature type="compositionally biased region" description="Basic and acidic residues" evidence="1">
    <location>
        <begin position="136"/>
        <end position="151"/>
    </location>
</feature>
<dbReference type="PANTHER" id="PTHR22055">
    <property type="entry name" value="28 KDA HEAT- AND ACID-STABLE PHOSPHOPROTEIN PDGF-ASSOCIATED PROTEIN"/>
    <property type="match status" value="1"/>
</dbReference>
<feature type="compositionally biased region" description="Acidic residues" evidence="1">
    <location>
        <begin position="46"/>
        <end position="73"/>
    </location>
</feature>
<protein>
    <submittedName>
        <fullName evidence="3">Casein kinase substrate phosphoprotein PP28-domain-containing protein</fullName>
    </submittedName>
</protein>
<keyword evidence="3" id="KW-0418">Kinase</keyword>
<accession>A0AAD4L6C9</accession>
<dbReference type="Pfam" id="PF10252">
    <property type="entry name" value="PP28"/>
    <property type="match status" value="1"/>
</dbReference>
<name>A0AAD4L6C9_9AGAM</name>
<feature type="compositionally biased region" description="Basic and acidic residues" evidence="1">
    <location>
        <begin position="33"/>
        <end position="45"/>
    </location>
</feature>
<dbReference type="InterPro" id="IPR039876">
    <property type="entry name" value="HAP28"/>
</dbReference>